<evidence type="ECO:0000259" key="3">
    <source>
        <dbReference type="Pfam" id="PF00849"/>
    </source>
</evidence>
<feature type="compositionally biased region" description="Basic and acidic residues" evidence="2">
    <location>
        <begin position="45"/>
        <end position="59"/>
    </location>
</feature>
<dbReference type="Proteomes" id="UP001498476">
    <property type="component" value="Unassembled WGS sequence"/>
</dbReference>
<dbReference type="InterPro" id="IPR006224">
    <property type="entry name" value="PsdUridine_synth_RluA-like_CS"/>
</dbReference>
<protein>
    <submittedName>
        <fullName evidence="4">DRAP deaminase</fullName>
        <ecNumber evidence="4">5.4.99.28</ecNumber>
    </submittedName>
</protein>
<dbReference type="PROSITE" id="PS01129">
    <property type="entry name" value="PSI_RLU"/>
    <property type="match status" value="1"/>
</dbReference>
<sequence>MASPTPSPSPSPAPTPAPVTSTPGPENDVISALHNIDINGAGVGHVREKEARPQRDPRPQETSQAPGTDVKHSTKRERRKQNRLRQGMPPVSDPNVTLITPVGDPWPRPYLIEDGLRRLAPYHFTYNTYCKERWRGRVLIDIFEAEFRDRPLAYYRESMEKGAIFVNGKVVGPDYVVRNGDLISHTLHRHEPPVSADPIGVIHENDDMIVINKPAGVPVHPAGRYKFNSVIEIMKAERGPQFQPHPCNRLDRLTSGIMFIAKNVPAAEALGEKIFQRTVRKEYLARVMGRFPDGEVVCDQPILQISPKLGLNRVRANGKSARTVFKRLAYYPPIEDSVAADGEGPRTPNELEEEMHRPWVKKKGYSIVRCLPVTGRTHQLRVHLQYLGHPIQNDPIYANGRVWGFDLGQDDADGTQNTDEDIISRLSRMGKSDVADAVAYYDDMVDKYEKRRAEKLTGELCDICETPLYSDPGDHELSLWLHSLRYEDAGGSWSYVSPLPQWALPPKGMSGPTTVGGMEELVEAVKDENPEIS</sequence>
<dbReference type="PANTHER" id="PTHR21600">
    <property type="entry name" value="MITOCHONDRIAL RNA PSEUDOURIDINE SYNTHASE"/>
    <property type="match status" value="1"/>
</dbReference>
<reference evidence="4 5" key="1">
    <citation type="journal article" date="2025" name="Microbiol. Resour. Announc.">
        <title>Draft genome sequences for Neonectria magnoliae and Neonectria punicea, canker pathogens of Liriodendron tulipifera and Acer saccharum in West Virginia.</title>
        <authorList>
            <person name="Petronek H.M."/>
            <person name="Kasson M.T."/>
            <person name="Metheny A.M."/>
            <person name="Stauder C.M."/>
            <person name="Lovett B."/>
            <person name="Lynch S.C."/>
            <person name="Garnas J.R."/>
            <person name="Kasson L.R."/>
            <person name="Stajich J.E."/>
        </authorList>
    </citation>
    <scope>NUCLEOTIDE SEQUENCE [LARGE SCALE GENOMIC DNA]</scope>
    <source>
        <strain evidence="4 5">NRRL 64653</strain>
    </source>
</reference>
<gene>
    <name evidence="4" type="primary">RIB2</name>
    <name evidence="4" type="ORF">QQX98_008500</name>
</gene>
<proteinExistence type="predicted"/>
<dbReference type="InterPro" id="IPR020103">
    <property type="entry name" value="PsdUridine_synth_cat_dom_sf"/>
</dbReference>
<feature type="domain" description="Pseudouridine synthase RsuA/RluA-like" evidence="3">
    <location>
        <begin position="207"/>
        <end position="385"/>
    </location>
</feature>
<dbReference type="SUPFAM" id="SSF55120">
    <property type="entry name" value="Pseudouridine synthase"/>
    <property type="match status" value="1"/>
</dbReference>
<feature type="compositionally biased region" description="Basic residues" evidence="2">
    <location>
        <begin position="73"/>
        <end position="83"/>
    </location>
</feature>
<keyword evidence="1" id="KW-0694">RNA-binding</keyword>
<feature type="region of interest" description="Disordered" evidence="2">
    <location>
        <begin position="1"/>
        <end position="100"/>
    </location>
</feature>
<name>A0ABR1GUZ8_9HYPO</name>
<dbReference type="EMBL" id="JAZAVJ010000155">
    <property type="protein sequence ID" value="KAK7409321.1"/>
    <property type="molecule type" value="Genomic_DNA"/>
</dbReference>
<dbReference type="InterPro" id="IPR050188">
    <property type="entry name" value="RluA_PseudoU_synthase"/>
</dbReference>
<keyword evidence="5" id="KW-1185">Reference proteome</keyword>
<dbReference type="Pfam" id="PF00849">
    <property type="entry name" value="PseudoU_synth_2"/>
    <property type="match status" value="1"/>
</dbReference>
<dbReference type="PROSITE" id="PS50889">
    <property type="entry name" value="S4"/>
    <property type="match status" value="1"/>
</dbReference>
<evidence type="ECO:0000256" key="1">
    <source>
        <dbReference type="PROSITE-ProRule" id="PRU00182"/>
    </source>
</evidence>
<dbReference type="CDD" id="cd02557">
    <property type="entry name" value="PseudoU_synth_ScRIB2"/>
    <property type="match status" value="1"/>
</dbReference>
<dbReference type="GO" id="GO:0160151">
    <property type="term" value="F:tRNA pseudouridine(32) synthase activity"/>
    <property type="evidence" value="ECO:0007669"/>
    <property type="project" value="UniProtKB-EC"/>
</dbReference>
<evidence type="ECO:0000256" key="2">
    <source>
        <dbReference type="SAM" id="MobiDB-lite"/>
    </source>
</evidence>
<accession>A0ABR1GUZ8</accession>
<keyword evidence="4" id="KW-0413">Isomerase</keyword>
<evidence type="ECO:0000313" key="4">
    <source>
        <dbReference type="EMBL" id="KAK7409321.1"/>
    </source>
</evidence>
<dbReference type="PANTHER" id="PTHR21600:SF40">
    <property type="entry name" value="PSEUDOURIDYLATE SYNTHASE RPUSD2"/>
    <property type="match status" value="1"/>
</dbReference>
<feature type="compositionally biased region" description="Pro residues" evidence="2">
    <location>
        <begin position="1"/>
        <end position="17"/>
    </location>
</feature>
<dbReference type="Gene3D" id="3.30.2350.10">
    <property type="entry name" value="Pseudouridine synthase"/>
    <property type="match status" value="1"/>
</dbReference>
<organism evidence="4 5">
    <name type="scientific">Neonectria punicea</name>
    <dbReference type="NCBI Taxonomy" id="979145"/>
    <lineage>
        <taxon>Eukaryota</taxon>
        <taxon>Fungi</taxon>
        <taxon>Dikarya</taxon>
        <taxon>Ascomycota</taxon>
        <taxon>Pezizomycotina</taxon>
        <taxon>Sordariomycetes</taxon>
        <taxon>Hypocreomycetidae</taxon>
        <taxon>Hypocreales</taxon>
        <taxon>Nectriaceae</taxon>
        <taxon>Neonectria</taxon>
    </lineage>
</organism>
<dbReference type="EC" id="5.4.99.28" evidence="4"/>
<comment type="caution">
    <text evidence="4">The sequence shown here is derived from an EMBL/GenBank/DDBJ whole genome shotgun (WGS) entry which is preliminary data.</text>
</comment>
<evidence type="ECO:0000313" key="5">
    <source>
        <dbReference type="Proteomes" id="UP001498476"/>
    </source>
</evidence>
<dbReference type="InterPro" id="IPR006145">
    <property type="entry name" value="PsdUridine_synth_RsuA/RluA"/>
</dbReference>